<dbReference type="SUPFAM" id="SSF50022">
    <property type="entry name" value="ISP domain"/>
    <property type="match status" value="1"/>
</dbReference>
<dbReference type="EMBL" id="CYZX01000019">
    <property type="protein sequence ID" value="CUO92147.1"/>
    <property type="molecule type" value="Genomic_DNA"/>
</dbReference>
<dbReference type="GO" id="GO:0051537">
    <property type="term" value="F:2 iron, 2 sulfur cluster binding"/>
    <property type="evidence" value="ECO:0007669"/>
    <property type="project" value="UniProtKB-KW"/>
</dbReference>
<dbReference type="GO" id="GO:0046872">
    <property type="term" value="F:metal ion binding"/>
    <property type="evidence" value="ECO:0007669"/>
    <property type="project" value="UniProtKB-KW"/>
</dbReference>
<keyword evidence="5" id="KW-1015">Disulfide bond</keyword>
<dbReference type="InterPro" id="IPR006076">
    <property type="entry name" value="FAD-dep_OxRdtase"/>
</dbReference>
<keyword evidence="7" id="KW-0560">Oxidoreductase</keyword>
<organism evidence="7 8">
    <name type="scientific">Clostridium disporicum</name>
    <dbReference type="NCBI Taxonomy" id="84024"/>
    <lineage>
        <taxon>Bacteria</taxon>
        <taxon>Bacillati</taxon>
        <taxon>Bacillota</taxon>
        <taxon>Clostridia</taxon>
        <taxon>Eubacteriales</taxon>
        <taxon>Clostridiaceae</taxon>
        <taxon>Clostridium</taxon>
    </lineage>
</organism>
<dbReference type="PRINTS" id="PR00162">
    <property type="entry name" value="RIESKE"/>
</dbReference>
<dbReference type="EC" id="1.4.3.-" evidence="7"/>
<dbReference type="InterPro" id="IPR038010">
    <property type="entry name" value="YhfW_C"/>
</dbReference>
<evidence type="ECO:0000313" key="8">
    <source>
        <dbReference type="Proteomes" id="UP000095594"/>
    </source>
</evidence>
<dbReference type="RefSeq" id="WP_055267225.1">
    <property type="nucleotide sequence ID" value="NZ_CABIXQ010000019.1"/>
</dbReference>
<dbReference type="Gene3D" id="2.102.10.10">
    <property type="entry name" value="Rieske [2Fe-2S] iron-sulphur domain"/>
    <property type="match status" value="1"/>
</dbReference>
<protein>
    <submittedName>
        <fullName evidence="7">Oxidoreductase</fullName>
        <ecNumber evidence="7">1.4.3.-</ecNumber>
    </submittedName>
</protein>
<dbReference type="GO" id="GO:0016020">
    <property type="term" value="C:membrane"/>
    <property type="evidence" value="ECO:0007669"/>
    <property type="project" value="InterPro"/>
</dbReference>
<keyword evidence="2" id="KW-0479">Metal-binding</keyword>
<dbReference type="GO" id="GO:0005737">
    <property type="term" value="C:cytoplasm"/>
    <property type="evidence" value="ECO:0007669"/>
    <property type="project" value="TreeGrafter"/>
</dbReference>
<keyword evidence="1" id="KW-0001">2Fe-2S</keyword>
<dbReference type="InterPro" id="IPR036188">
    <property type="entry name" value="FAD/NAD-bd_sf"/>
</dbReference>
<evidence type="ECO:0000256" key="2">
    <source>
        <dbReference type="ARBA" id="ARBA00022723"/>
    </source>
</evidence>
<feature type="domain" description="Rieske" evidence="6">
    <location>
        <begin position="410"/>
        <end position="505"/>
    </location>
</feature>
<dbReference type="InterPro" id="IPR005805">
    <property type="entry name" value="Rieske_Fe-S_prot_C"/>
</dbReference>
<proteinExistence type="predicted"/>
<dbReference type="PROSITE" id="PS51296">
    <property type="entry name" value="RIESKE"/>
    <property type="match status" value="1"/>
</dbReference>
<keyword evidence="4" id="KW-0411">Iron-sulfur</keyword>
<dbReference type="Proteomes" id="UP000095594">
    <property type="component" value="Unassembled WGS sequence"/>
</dbReference>
<dbReference type="OrthoDB" id="9767869at2"/>
<evidence type="ECO:0000259" key="6">
    <source>
        <dbReference type="PROSITE" id="PS51296"/>
    </source>
</evidence>
<evidence type="ECO:0000256" key="4">
    <source>
        <dbReference type="ARBA" id="ARBA00023014"/>
    </source>
</evidence>
<dbReference type="AlphaFoldDB" id="A0A174J2S7"/>
<name>A0A174J2S7_9CLOT</name>
<evidence type="ECO:0000313" key="7">
    <source>
        <dbReference type="EMBL" id="CUO92147.1"/>
    </source>
</evidence>
<evidence type="ECO:0000256" key="5">
    <source>
        <dbReference type="ARBA" id="ARBA00023157"/>
    </source>
</evidence>
<dbReference type="InterPro" id="IPR036922">
    <property type="entry name" value="Rieske_2Fe-2S_sf"/>
</dbReference>
<dbReference type="PANTHER" id="PTHR13847">
    <property type="entry name" value="SARCOSINE DEHYDROGENASE-RELATED"/>
    <property type="match status" value="1"/>
</dbReference>
<dbReference type="SUPFAM" id="SSF51905">
    <property type="entry name" value="FAD/NAD(P)-binding domain"/>
    <property type="match status" value="1"/>
</dbReference>
<dbReference type="PANTHER" id="PTHR13847:SF274">
    <property type="entry name" value="RIESKE 2FE-2S IRON-SULFUR PROTEIN YHFW-RELATED"/>
    <property type="match status" value="1"/>
</dbReference>
<reference evidence="7 8" key="1">
    <citation type="submission" date="2015-09" db="EMBL/GenBank/DDBJ databases">
        <authorList>
            <consortium name="Pathogen Informatics"/>
        </authorList>
    </citation>
    <scope>NUCLEOTIDE SEQUENCE [LARGE SCALE GENOMIC DNA]</scope>
    <source>
        <strain evidence="7 8">2789STDY5834856</strain>
    </source>
</reference>
<accession>A0A174J2S7</accession>
<keyword evidence="3" id="KW-0408">Iron</keyword>
<dbReference type="GO" id="GO:0016705">
    <property type="term" value="F:oxidoreductase activity, acting on paired donors, with incorporation or reduction of molecular oxygen"/>
    <property type="evidence" value="ECO:0007669"/>
    <property type="project" value="UniProtKB-ARBA"/>
</dbReference>
<dbReference type="Pfam" id="PF01266">
    <property type="entry name" value="DAO"/>
    <property type="match status" value="1"/>
</dbReference>
<evidence type="ECO:0000256" key="1">
    <source>
        <dbReference type="ARBA" id="ARBA00022714"/>
    </source>
</evidence>
<dbReference type="Gene3D" id="3.30.9.10">
    <property type="entry name" value="D-Amino Acid Oxidase, subunit A, domain 2"/>
    <property type="match status" value="1"/>
</dbReference>
<dbReference type="InterPro" id="IPR017941">
    <property type="entry name" value="Rieske_2Fe-2S"/>
</dbReference>
<sequence length="507" mass="57094">MNKSLWISSSQGDRYGELDEDKRVECLIVGGGIVGITTAYLLCKKGYKTTIVDADYIGYGATGRNTGKITPQHGIKYSDIYKRYGRDNAKKYYEANKEALKLIENIIEENKIECDYEKAPAYIYAEDDSDGKKVLNEFNICKEIGINCEFIMDIPLPIKSSGAIKFNVGAQFNPKKYIDALAKKVKELGGEIYEKSPMKSVDAYEDSITVHSLNGYEIKADKLIIASHYPFYDGLSFYFARLKPERSYVVAGEYDGDFPQATFINSSTPKRSLRIYNDGERRFLLIAGEGHKVAHKTEEDHYGALEQYGRDVFGVENYQYRWSTQDYITTDNVPYIGYLNSVTKNILVATGFAKWGMSNGTLAGIILSDLYIKGKSKYLNTFTPSRSDGYLTGEFFKENADVGVQYLIGKLKIASKEMPEKGFGKVVIIDKAKFGVYRDENDIFHIVDTTCTHLGCELKWNPLEKSWDCPCHGSRFGIDGDILEGPATIPLKQYGAETYNEINPNLL</sequence>
<dbReference type="Pfam" id="PF00355">
    <property type="entry name" value="Rieske"/>
    <property type="match status" value="1"/>
</dbReference>
<dbReference type="Gene3D" id="3.50.50.60">
    <property type="entry name" value="FAD/NAD(P)-binding domain"/>
    <property type="match status" value="1"/>
</dbReference>
<evidence type="ECO:0000256" key="3">
    <source>
        <dbReference type="ARBA" id="ARBA00023004"/>
    </source>
</evidence>
<dbReference type="CDD" id="cd03477">
    <property type="entry name" value="Rieske_YhfW_C"/>
    <property type="match status" value="1"/>
</dbReference>
<gene>
    <name evidence="7" type="primary">puuB</name>
    <name evidence="7" type="ORF">ERS852471_02613</name>
</gene>
<dbReference type="GO" id="GO:0004497">
    <property type="term" value="F:monooxygenase activity"/>
    <property type="evidence" value="ECO:0007669"/>
    <property type="project" value="UniProtKB-ARBA"/>
</dbReference>